<dbReference type="Proteomes" id="UP000004508">
    <property type="component" value="Unassembled WGS sequence"/>
</dbReference>
<sequence length="651" mass="74314">MIPGKMQAASSSEDSRSRRTGISRWLWRATIYIALLIFLGLSYSALLLWFPNYPPGIPARWILANWFVILLAGLSFLFLARIIRPTTDQEENGWEASASSPKNRERMLGYLHAYYEQMLAESLQGAKPIALELVAQPTAVQNTSNPSQSLAEEPEEELSSPMFIGKAYAQARQALLILGEQGGGKSTLLLELAYHLVEQAKQDETQPLPFLLPLSSWPGDFKHLQHWMAQQITLLYKVPESLSKQWAKTASIVPLLDGLDEVDASDRATCIKAINTYRKERMSAIVVCSSGDEYETASTHEQLDLHAAVVIQPLTREQVDTYLEEPGEPLTNLRTMLQQHSTLQKLATTPLLLQILIRTYRGASLQAIPNNESQARQRIWTDYVQRMVNNQEDLKRSSPSDTLRWLGWLAQQMQTHNQTVFFPESPQPDWLPTKPRRLCKLSINLIVGSVVGVVSGLFFGVVYGLYSWLFSWQFLSAFLYGFFSGFAGWLLLGILIVQITLPFIRDFFAWLFHHRSRKKKRKPAEEAPMSETWQSLNQQILLPLDYVTARGLLGPTFLKQPLLVLFYLLIVFQFIVLIQMIGEQLSNFEAPIRRASIRYWLAYSNVFPLDVHPFLEETTEHHLLRHFANGYSFTHPLLQAYFAEQERDPAQ</sequence>
<evidence type="ECO:0000256" key="1">
    <source>
        <dbReference type="SAM" id="Phobius"/>
    </source>
</evidence>
<dbReference type="InterPro" id="IPR027417">
    <property type="entry name" value="P-loop_NTPase"/>
</dbReference>
<dbReference type="SUPFAM" id="SSF52540">
    <property type="entry name" value="P-loop containing nucleoside triphosphate hydrolases"/>
    <property type="match status" value="1"/>
</dbReference>
<dbReference type="eggNOG" id="COG5635">
    <property type="taxonomic scope" value="Bacteria"/>
</dbReference>
<comment type="caution">
    <text evidence="3">The sequence shown here is derived from an EMBL/GenBank/DDBJ whole genome shotgun (WGS) entry which is preliminary data.</text>
</comment>
<dbReference type="InterPro" id="IPR007111">
    <property type="entry name" value="NACHT_NTPase"/>
</dbReference>
<feature type="transmembrane region" description="Helical" evidence="1">
    <location>
        <begin position="562"/>
        <end position="582"/>
    </location>
</feature>
<dbReference type="EMBL" id="ADVG01000003">
    <property type="protein sequence ID" value="EFH83746.1"/>
    <property type="molecule type" value="Genomic_DNA"/>
</dbReference>
<keyword evidence="1" id="KW-1133">Transmembrane helix</keyword>
<proteinExistence type="predicted"/>
<evidence type="ECO:0000313" key="4">
    <source>
        <dbReference type="Proteomes" id="UP000004508"/>
    </source>
</evidence>
<organism evidence="3 4">
    <name type="scientific">Ktedonobacter racemifer DSM 44963</name>
    <dbReference type="NCBI Taxonomy" id="485913"/>
    <lineage>
        <taxon>Bacteria</taxon>
        <taxon>Bacillati</taxon>
        <taxon>Chloroflexota</taxon>
        <taxon>Ktedonobacteria</taxon>
        <taxon>Ktedonobacterales</taxon>
        <taxon>Ktedonobacteraceae</taxon>
        <taxon>Ktedonobacter</taxon>
    </lineage>
</organism>
<keyword evidence="1" id="KW-0812">Transmembrane</keyword>
<dbReference type="AlphaFoldDB" id="D6TTJ5"/>
<keyword evidence="1" id="KW-0472">Membrane</keyword>
<reference evidence="3 4" key="1">
    <citation type="journal article" date="2011" name="Stand. Genomic Sci.">
        <title>Non-contiguous finished genome sequence and contextual data of the filamentous soil bacterium Ktedonobacter racemifer type strain (SOSP1-21).</title>
        <authorList>
            <person name="Chang Y.J."/>
            <person name="Land M."/>
            <person name="Hauser L."/>
            <person name="Chertkov O."/>
            <person name="Del Rio T.G."/>
            <person name="Nolan M."/>
            <person name="Copeland A."/>
            <person name="Tice H."/>
            <person name="Cheng J.F."/>
            <person name="Lucas S."/>
            <person name="Han C."/>
            <person name="Goodwin L."/>
            <person name="Pitluck S."/>
            <person name="Ivanova N."/>
            <person name="Ovchinikova G."/>
            <person name="Pati A."/>
            <person name="Chen A."/>
            <person name="Palaniappan K."/>
            <person name="Mavromatis K."/>
            <person name="Liolios K."/>
            <person name="Brettin T."/>
            <person name="Fiebig A."/>
            <person name="Rohde M."/>
            <person name="Abt B."/>
            <person name="Goker M."/>
            <person name="Detter J.C."/>
            <person name="Woyke T."/>
            <person name="Bristow J."/>
            <person name="Eisen J.A."/>
            <person name="Markowitz V."/>
            <person name="Hugenholtz P."/>
            <person name="Kyrpides N.C."/>
            <person name="Klenk H.P."/>
            <person name="Lapidus A."/>
        </authorList>
    </citation>
    <scope>NUCLEOTIDE SEQUENCE [LARGE SCALE GENOMIC DNA]</scope>
    <source>
        <strain evidence="4">DSM 44963</strain>
    </source>
</reference>
<feature type="transmembrane region" description="Helical" evidence="1">
    <location>
        <begin position="25"/>
        <end position="50"/>
    </location>
</feature>
<dbReference type="STRING" id="485913.Krac_4741"/>
<dbReference type="Gene3D" id="3.40.50.300">
    <property type="entry name" value="P-loop containing nucleotide triphosphate hydrolases"/>
    <property type="match status" value="1"/>
</dbReference>
<feature type="transmembrane region" description="Helical" evidence="1">
    <location>
        <begin position="443"/>
        <end position="466"/>
    </location>
</feature>
<dbReference type="Pfam" id="PF05729">
    <property type="entry name" value="NACHT"/>
    <property type="match status" value="1"/>
</dbReference>
<feature type="transmembrane region" description="Helical" evidence="1">
    <location>
        <begin position="62"/>
        <end position="80"/>
    </location>
</feature>
<feature type="domain" description="NACHT" evidence="2">
    <location>
        <begin position="175"/>
        <end position="325"/>
    </location>
</feature>
<accession>D6TTJ5</accession>
<feature type="transmembrane region" description="Helical" evidence="1">
    <location>
        <begin position="486"/>
        <end position="512"/>
    </location>
</feature>
<protein>
    <submittedName>
        <fullName evidence="3">NTPase (NACHT family)</fullName>
    </submittedName>
</protein>
<keyword evidence="4" id="KW-1185">Reference proteome</keyword>
<dbReference type="InParanoid" id="D6TTJ5"/>
<evidence type="ECO:0000259" key="2">
    <source>
        <dbReference type="Pfam" id="PF05729"/>
    </source>
</evidence>
<gene>
    <name evidence="3" type="ORF">Krac_4741</name>
</gene>
<evidence type="ECO:0000313" key="3">
    <source>
        <dbReference type="EMBL" id="EFH83746.1"/>
    </source>
</evidence>
<name>D6TTJ5_KTERA</name>